<dbReference type="RefSeq" id="WP_104033664.1">
    <property type="nucleotide sequence ID" value="NZ_PRKQ01000049.1"/>
</dbReference>
<evidence type="ECO:0000313" key="2">
    <source>
        <dbReference type="Proteomes" id="UP000239759"/>
    </source>
</evidence>
<name>A0AAP8Q8P8_BRELA</name>
<organism evidence="1 2">
    <name type="scientific">Brevibacillus laterosporus</name>
    <name type="common">Bacillus laterosporus</name>
    <dbReference type="NCBI Taxonomy" id="1465"/>
    <lineage>
        <taxon>Bacteria</taxon>
        <taxon>Bacillati</taxon>
        <taxon>Bacillota</taxon>
        <taxon>Bacilli</taxon>
        <taxon>Bacillales</taxon>
        <taxon>Paenibacillaceae</taxon>
        <taxon>Brevibacillus</taxon>
    </lineage>
</organism>
<protein>
    <submittedName>
        <fullName evidence="1">Aminoglycoside adenylyltransferase</fullName>
    </submittedName>
</protein>
<dbReference type="EMBL" id="PRKQ01000049">
    <property type="protein sequence ID" value="PPA90303.1"/>
    <property type="molecule type" value="Genomic_DNA"/>
</dbReference>
<evidence type="ECO:0000313" key="1">
    <source>
        <dbReference type="EMBL" id="PPA90303.1"/>
    </source>
</evidence>
<dbReference type="Gene3D" id="1.20.120.330">
    <property type="entry name" value="Nucleotidyltransferases domain 2"/>
    <property type="match status" value="1"/>
</dbReference>
<sequence>MRSEQEMLDMILGYAKNDERIRAVALEGSRTNPNVPKDMFQDFDISYLVTDMDSFIRDPKWIQVFGDLIILQTPEAMSMFPPELGRRFSYLMLFTDGNRIDLTLIPLHEAEEYCKEDKLLIILMDKDNALPEIPPPTDVDYWVKRPSAEFFADCCNEFWWVSTYVAKGLWRREILYAQDHLSLNVRPMLLTMLEWKVGVQTGFSVSVGKNGKYLEKYLSKQSWESLLSTYADGSYEGTWKALFTMGNLFRSTAKYVANHLHYKYSQEEDQRVTAFLKHVQTLPLHATNIY</sequence>
<accession>A0AAP8Q8P8</accession>
<dbReference type="Pfam" id="PF04439">
    <property type="entry name" value="Adenyl_transf"/>
    <property type="match status" value="1"/>
</dbReference>
<dbReference type="Gene3D" id="3.30.460.10">
    <property type="entry name" value="Beta Polymerase, domain 2"/>
    <property type="match status" value="1"/>
</dbReference>
<gene>
    <name evidence="1" type="ORF">C4A77_24505</name>
</gene>
<dbReference type="AlphaFoldDB" id="A0AAP8Q8P8"/>
<reference evidence="1 2" key="1">
    <citation type="submission" date="2018-02" db="EMBL/GenBank/DDBJ databases">
        <title>Comparative analysis of genomes of three Brevibacillus laterosporus strains producers of potent antimicrobials isolated from silage.</title>
        <authorList>
            <person name="Kojic M."/>
            <person name="Miljkovic M."/>
            <person name="Studholme D."/>
            <person name="Filipic B."/>
        </authorList>
    </citation>
    <scope>NUCLEOTIDE SEQUENCE [LARGE SCALE GENOMIC DNA]</scope>
    <source>
        <strain evidence="1 2">BGSP11</strain>
    </source>
</reference>
<dbReference type="PIRSF" id="PIRSF000812">
    <property type="entry name" value="AAD"/>
    <property type="match status" value="1"/>
</dbReference>
<dbReference type="GO" id="GO:0016779">
    <property type="term" value="F:nucleotidyltransferase activity"/>
    <property type="evidence" value="ECO:0007669"/>
    <property type="project" value="UniProtKB-KW"/>
</dbReference>
<comment type="caution">
    <text evidence="1">The sequence shown here is derived from an EMBL/GenBank/DDBJ whole genome shotgun (WGS) entry which is preliminary data.</text>
</comment>
<dbReference type="SUPFAM" id="SSF81631">
    <property type="entry name" value="PAP/OAS1 substrate-binding domain"/>
    <property type="match status" value="1"/>
</dbReference>
<dbReference type="InterPro" id="IPR043519">
    <property type="entry name" value="NT_sf"/>
</dbReference>
<keyword evidence="1" id="KW-0808">Transferase</keyword>
<proteinExistence type="predicted"/>
<dbReference type="SUPFAM" id="SSF81301">
    <property type="entry name" value="Nucleotidyltransferase"/>
    <property type="match status" value="1"/>
</dbReference>
<dbReference type="Proteomes" id="UP000239759">
    <property type="component" value="Unassembled WGS sequence"/>
</dbReference>
<dbReference type="InterPro" id="IPR007530">
    <property type="entry name" value="Aminoglycoside_adenylylTfrase"/>
</dbReference>
<keyword evidence="1" id="KW-0548">Nucleotidyltransferase</keyword>